<protein>
    <submittedName>
        <fullName evidence="1">Uncharacterized protein</fullName>
    </submittedName>
</protein>
<sequence length="194" mass="21757">MGTQFNSLVGCGLFTKNDADESVSSRKLTISDKLLKQANKVITFNGRHFVINTELAKTLPKNALAIIREKVRRTNLYIEDVLDVQDQNINIQTPGGATIPLCCTENANGAHDYTANISWYHIRFTLNPEKIKQGLGSTLRVAGLPLTKQTLKVACYRSHTNLRAIHHDIWFDYDILNEEVCCNSGVDLAHMYAH</sequence>
<reference evidence="1 2" key="1">
    <citation type="journal article" date="2014" name="Genome Announc.">
        <title>Complete Genome Sequences of Fish Pathogenic Weissella ceti Strains WS74 and WS105.</title>
        <authorList>
            <person name="Figueiredo H.C."/>
            <person name="Leal C.A."/>
            <person name="Dorella F.A."/>
            <person name="Carvalho A.F."/>
            <person name="Soares S.C."/>
            <person name="Pereira F.L."/>
            <person name="Azevedo V.A."/>
        </authorList>
    </citation>
    <scope>NUCLEOTIDE SEQUENCE [LARGE SCALE GENOMIC DNA]</scope>
    <source>
        <strain evidence="1 2">WS74</strain>
    </source>
</reference>
<dbReference type="KEGG" id="wci:WS105_1282"/>
<evidence type="ECO:0000313" key="1">
    <source>
        <dbReference type="EMBL" id="AIM63536.1"/>
    </source>
</evidence>
<dbReference type="EMBL" id="CP009223">
    <property type="protein sequence ID" value="AIM63536.1"/>
    <property type="molecule type" value="Genomic_DNA"/>
</dbReference>
<dbReference type="AlphaFoldDB" id="A0A075U0S9"/>
<keyword evidence="2" id="KW-1185">Reference proteome</keyword>
<dbReference type="KEGG" id="wct:WS74_1287"/>
<dbReference type="KEGG" id="wce:WS08_1217"/>
<evidence type="ECO:0000313" key="2">
    <source>
        <dbReference type="Proteomes" id="UP000029079"/>
    </source>
</evidence>
<dbReference type="Proteomes" id="UP000029079">
    <property type="component" value="Chromosome"/>
</dbReference>
<dbReference type="PATRIC" id="fig|759620.7.peg.1239"/>
<organism evidence="1 2">
    <name type="scientific">Weissella ceti</name>
    <dbReference type="NCBI Taxonomy" id="759620"/>
    <lineage>
        <taxon>Bacteria</taxon>
        <taxon>Bacillati</taxon>
        <taxon>Bacillota</taxon>
        <taxon>Bacilli</taxon>
        <taxon>Lactobacillales</taxon>
        <taxon>Lactobacillaceae</taxon>
        <taxon>Weissella</taxon>
    </lineage>
</organism>
<dbReference type="RefSeq" id="WP_009765162.1">
    <property type="nucleotide sequence ID" value="NZ_CP009223.1"/>
</dbReference>
<name>A0A075U0S9_9LACO</name>
<reference evidence="2" key="2">
    <citation type="submission" date="2014-08" db="EMBL/GenBank/DDBJ databases">
        <title>Complete genome of Weissella ceti strain WS74 isolated from diseased rainbow trout in Brazil.</title>
        <authorList>
            <person name="Figueiredo H.C.P."/>
            <person name="Leal C.A.G."/>
            <person name="Pereira F.L."/>
            <person name="Soares S.C."/>
            <person name="Dorella F.A."/>
            <person name="Carvalho A.F."/>
            <person name="Azevedo V.A.C."/>
        </authorList>
    </citation>
    <scope>NUCLEOTIDE SEQUENCE [LARGE SCALE GENOMIC DNA]</scope>
    <source>
        <strain evidence="2">WS74</strain>
    </source>
</reference>
<dbReference type="STRING" id="759620.WS105_1282"/>
<proteinExistence type="predicted"/>
<accession>A0A075U0S9</accession>
<gene>
    <name evidence="1" type="ORF">WS74_1287</name>
</gene>